<dbReference type="Gene3D" id="3.30.70.270">
    <property type="match status" value="1"/>
</dbReference>
<feature type="transmembrane region" description="Helical" evidence="3">
    <location>
        <begin position="139"/>
        <end position="159"/>
    </location>
</feature>
<evidence type="ECO:0000259" key="4">
    <source>
        <dbReference type="PROSITE" id="PS50883"/>
    </source>
</evidence>
<dbReference type="PROSITE" id="PS50887">
    <property type="entry name" value="GGDEF"/>
    <property type="match status" value="1"/>
</dbReference>
<feature type="domain" description="MHYT" evidence="6">
    <location>
        <begin position="5"/>
        <end position="197"/>
    </location>
</feature>
<dbReference type="Pfam" id="PF00563">
    <property type="entry name" value="EAL"/>
    <property type="match status" value="1"/>
</dbReference>
<dbReference type="SMART" id="SM00267">
    <property type="entry name" value="GGDEF"/>
    <property type="match status" value="1"/>
</dbReference>
<dbReference type="PROSITE" id="PS50924">
    <property type="entry name" value="MHYT"/>
    <property type="match status" value="1"/>
</dbReference>
<feature type="domain" description="EAL" evidence="4">
    <location>
        <begin position="432"/>
        <end position="686"/>
    </location>
</feature>
<feature type="transmembrane region" description="Helical" evidence="3">
    <location>
        <begin position="171"/>
        <end position="194"/>
    </location>
</feature>
<dbReference type="InterPro" id="IPR001633">
    <property type="entry name" value="EAL_dom"/>
</dbReference>
<dbReference type="EC" id="3.1.4.52" evidence="1"/>
<dbReference type="Pfam" id="PF00990">
    <property type="entry name" value="GGDEF"/>
    <property type="match status" value="1"/>
</dbReference>
<dbReference type="InterPro" id="IPR052155">
    <property type="entry name" value="Biofilm_reg_signaling"/>
</dbReference>
<evidence type="ECO:0000256" key="3">
    <source>
        <dbReference type="PROSITE-ProRule" id="PRU00244"/>
    </source>
</evidence>
<dbReference type="InterPro" id="IPR035919">
    <property type="entry name" value="EAL_sf"/>
</dbReference>
<dbReference type="NCBIfam" id="TIGR00254">
    <property type="entry name" value="GGDEF"/>
    <property type="match status" value="1"/>
</dbReference>
<dbReference type="InterPro" id="IPR000160">
    <property type="entry name" value="GGDEF_dom"/>
</dbReference>
<protein>
    <recommendedName>
        <fullName evidence="1">cyclic-guanylate-specific phosphodiesterase</fullName>
        <ecNumber evidence="1">3.1.4.52</ecNumber>
    </recommendedName>
</protein>
<dbReference type="SMART" id="SM00052">
    <property type="entry name" value="EAL"/>
    <property type="match status" value="1"/>
</dbReference>
<feature type="domain" description="GGDEF" evidence="5">
    <location>
        <begin position="291"/>
        <end position="423"/>
    </location>
</feature>
<dbReference type="OrthoDB" id="9804951at2"/>
<evidence type="ECO:0000313" key="8">
    <source>
        <dbReference type="Proteomes" id="UP000239939"/>
    </source>
</evidence>
<dbReference type="SUPFAM" id="SSF141868">
    <property type="entry name" value="EAL domain-like"/>
    <property type="match status" value="1"/>
</dbReference>
<evidence type="ECO:0000313" key="7">
    <source>
        <dbReference type="EMBL" id="PPV00183.1"/>
    </source>
</evidence>
<dbReference type="PROSITE" id="PS50883">
    <property type="entry name" value="EAL"/>
    <property type="match status" value="1"/>
</dbReference>
<organism evidence="7 8">
    <name type="scientific">Xanthomonas populi</name>
    <dbReference type="NCBI Taxonomy" id="53414"/>
    <lineage>
        <taxon>Bacteria</taxon>
        <taxon>Pseudomonadati</taxon>
        <taxon>Pseudomonadota</taxon>
        <taxon>Gammaproteobacteria</taxon>
        <taxon>Lysobacterales</taxon>
        <taxon>Lysobacteraceae</taxon>
        <taxon>Xanthomonas</taxon>
    </lineage>
</organism>
<dbReference type="AlphaFoldDB" id="A0A2S7F496"/>
<evidence type="ECO:0000256" key="1">
    <source>
        <dbReference type="ARBA" id="ARBA00012282"/>
    </source>
</evidence>
<feature type="transmembrane region" description="Helical" evidence="3">
    <location>
        <begin position="40"/>
        <end position="65"/>
    </location>
</feature>
<dbReference type="GO" id="GO:0016020">
    <property type="term" value="C:membrane"/>
    <property type="evidence" value="ECO:0007669"/>
    <property type="project" value="UniProtKB-UniRule"/>
</dbReference>
<proteinExistence type="predicted"/>
<feature type="transmembrane region" description="Helical" evidence="3">
    <location>
        <begin position="6"/>
        <end position="28"/>
    </location>
</feature>
<dbReference type="InterPro" id="IPR029787">
    <property type="entry name" value="Nucleotide_cyclase"/>
</dbReference>
<evidence type="ECO:0000256" key="2">
    <source>
        <dbReference type="ARBA" id="ARBA00022636"/>
    </source>
</evidence>
<reference evidence="8" key="1">
    <citation type="submission" date="2016-08" db="EMBL/GenBank/DDBJ databases">
        <authorList>
            <person name="Merda D."/>
            <person name="Briand M."/>
            <person name="Taghouti G."/>
            <person name="Carrere S."/>
            <person name="Gouzy J."/>
            <person name="Portier P."/>
            <person name="Jacques M.-A."/>
            <person name="Fischer-Le Saux M."/>
        </authorList>
    </citation>
    <scope>NUCLEOTIDE SEQUENCE [LARGE SCALE GENOMIC DNA]</scope>
    <source>
        <strain evidence="8">CFBP1817</strain>
    </source>
</reference>
<dbReference type="Gene3D" id="3.20.20.450">
    <property type="entry name" value="EAL domain"/>
    <property type="match status" value="1"/>
</dbReference>
<accession>A0A2S7F496</accession>
<dbReference type="EMBL" id="MDEJ01000005">
    <property type="protein sequence ID" value="PPV00183.1"/>
    <property type="molecule type" value="Genomic_DNA"/>
</dbReference>
<dbReference type="PANTHER" id="PTHR44757:SF2">
    <property type="entry name" value="BIOFILM ARCHITECTURE MAINTENANCE PROTEIN MBAA"/>
    <property type="match status" value="1"/>
</dbReference>
<sequence length="694" mass="74923">MVGTYNLGMVMLSLVVAVLASYTALHLAARTIDSRGGGAIAWLVGGAIAMGGGIWSIHFVGMLAFRLPIPLGYDLVLTFCSMLAAIAASALALWLASRAELPWPRLGMGAALMGLGIASMHYIGMGALRMSPAITYDPLLFGLSIAIAIAASAAALWIAFRLRHGGRRYSLRLIAASIMGMAIVGMHYTGMAAAQFAPGSICRAATGAHLPFSWLTAVVLLTPALLVLALVISVLSRRFQERTDVLAQSLAQANADLALAALHDPLTRLPNRLLLHEHVLQNIERAQRDGQHFAVMLINLAGFKAFNDGYGHQFGDQLLVVVAERLSAHRRAQGSLARLGADEFVLVADIADPEDAAAIAAHLLQALAVPFLVGDQELRLSSSVGIALYPEDAGSEHQLMTHADAAMRHAKQAGRNRYSFFERSMTGTTRERLQLLQDLPRALELGQFVLHYQPKYCADDGRPIGAEALIRWQHPERGLVPPDSFIPLAERSGMIGPLGSWVLEQACRQMRAWREAGHGDWRVAVNLSATQLASPSLLDEVATTLSEYAIAPGQLTLEITESMAMRDADACLRTLGQLNALGVRIAIDDFGTGYSNLLYLRKLHAHELKIDRSFVQAMDTCAEDIAIVAAVVALAHTMRLQVVAEGVETAAQRNMLERLGCDQLQGYLLGRPMDAERFIATVVAQRDGPRRLAS</sequence>
<dbReference type="InterPro" id="IPR043128">
    <property type="entry name" value="Rev_trsase/Diguanyl_cyclase"/>
</dbReference>
<dbReference type="FunFam" id="3.20.20.450:FF:000001">
    <property type="entry name" value="Cyclic di-GMP phosphodiesterase yahA"/>
    <property type="match status" value="1"/>
</dbReference>
<dbReference type="SUPFAM" id="SSF55073">
    <property type="entry name" value="Nucleotide cyclase"/>
    <property type="match status" value="1"/>
</dbReference>
<name>A0A2S7F496_9XANT</name>
<keyword evidence="3" id="KW-0812">Transmembrane</keyword>
<dbReference type="RefSeq" id="WP_128415704.1">
    <property type="nucleotide sequence ID" value="NZ_MDEJ01000005.1"/>
</dbReference>
<keyword evidence="3" id="KW-1133">Transmembrane helix</keyword>
<dbReference type="CDD" id="cd01949">
    <property type="entry name" value="GGDEF"/>
    <property type="match status" value="1"/>
</dbReference>
<evidence type="ECO:0000259" key="6">
    <source>
        <dbReference type="PROSITE" id="PS50924"/>
    </source>
</evidence>
<dbReference type="Proteomes" id="UP000239939">
    <property type="component" value="Unassembled WGS sequence"/>
</dbReference>
<dbReference type="Pfam" id="PF03707">
    <property type="entry name" value="MHYT"/>
    <property type="match status" value="4"/>
</dbReference>
<keyword evidence="3" id="KW-0472">Membrane</keyword>
<evidence type="ECO:0000259" key="5">
    <source>
        <dbReference type="PROSITE" id="PS50887"/>
    </source>
</evidence>
<dbReference type="GO" id="GO:0071111">
    <property type="term" value="F:cyclic-guanylate-specific phosphodiesterase activity"/>
    <property type="evidence" value="ECO:0007669"/>
    <property type="project" value="UniProtKB-EC"/>
</dbReference>
<feature type="transmembrane region" description="Helical" evidence="3">
    <location>
        <begin position="71"/>
        <end position="94"/>
    </location>
</feature>
<gene>
    <name evidence="7" type="ORF">XpopCFBP1817_01630</name>
</gene>
<feature type="transmembrane region" description="Helical" evidence="3">
    <location>
        <begin position="106"/>
        <end position="127"/>
    </location>
</feature>
<keyword evidence="2" id="KW-0973">c-di-GMP</keyword>
<feature type="transmembrane region" description="Helical" evidence="3">
    <location>
        <begin position="214"/>
        <end position="235"/>
    </location>
</feature>
<keyword evidence="8" id="KW-1185">Reference proteome</keyword>
<dbReference type="PANTHER" id="PTHR44757">
    <property type="entry name" value="DIGUANYLATE CYCLASE DGCP"/>
    <property type="match status" value="1"/>
</dbReference>
<dbReference type="InterPro" id="IPR005330">
    <property type="entry name" value="MHYT_dom"/>
</dbReference>
<comment type="caution">
    <text evidence="7">The sequence shown here is derived from an EMBL/GenBank/DDBJ whole genome shotgun (WGS) entry which is preliminary data.</text>
</comment>
<dbReference type="CDD" id="cd01948">
    <property type="entry name" value="EAL"/>
    <property type="match status" value="1"/>
</dbReference>